<evidence type="ECO:0000313" key="6">
    <source>
        <dbReference type="EMBL" id="KAL3265772.1"/>
    </source>
</evidence>
<sequence length="212" mass="24515">MLSIAFFVRLLGNPKVKKKSSRFNIKYGKPILEVSYEFMNILIWTFFLSASINIAYAIKLMYNSFYIRSHVGYYISLISSRDGNVLPLLQALPSLMFLFIDLFGLYLMIQVMSSRNKQSTINWMLYFVVLLNLIMVGVGLILIIVVLVHSYGNHQGLHDGIQGAMKDYANNEKVKSQIDRLQIDLQCCGSKKYDEWYDIEWYDPDLNAKGHK</sequence>
<dbReference type="Proteomes" id="UP001516400">
    <property type="component" value="Unassembled WGS sequence"/>
</dbReference>
<evidence type="ECO:0000256" key="3">
    <source>
        <dbReference type="ARBA" id="ARBA00022989"/>
    </source>
</evidence>
<dbReference type="Pfam" id="PF00335">
    <property type="entry name" value="Tetraspanin"/>
    <property type="match status" value="1"/>
</dbReference>
<dbReference type="Gene3D" id="1.10.1450.10">
    <property type="entry name" value="Tetraspanin"/>
    <property type="match status" value="1"/>
</dbReference>
<dbReference type="EMBL" id="JABFTP020000001">
    <property type="protein sequence ID" value="KAL3265772.1"/>
    <property type="molecule type" value="Genomic_DNA"/>
</dbReference>
<keyword evidence="7" id="KW-1185">Reference proteome</keyword>
<reference evidence="6 7" key="1">
    <citation type="journal article" date="2021" name="BMC Biol.">
        <title>Horizontally acquired antibacterial genes associated with adaptive radiation of ladybird beetles.</title>
        <authorList>
            <person name="Li H.S."/>
            <person name="Tang X.F."/>
            <person name="Huang Y.H."/>
            <person name="Xu Z.Y."/>
            <person name="Chen M.L."/>
            <person name="Du X.Y."/>
            <person name="Qiu B.Y."/>
            <person name="Chen P.T."/>
            <person name="Zhang W."/>
            <person name="Slipinski A."/>
            <person name="Escalona H.E."/>
            <person name="Waterhouse R.M."/>
            <person name="Zwick A."/>
            <person name="Pang H."/>
        </authorList>
    </citation>
    <scope>NUCLEOTIDE SEQUENCE [LARGE SCALE GENOMIC DNA]</scope>
    <source>
        <strain evidence="6">SYSU2018</strain>
    </source>
</reference>
<evidence type="ECO:0000256" key="1">
    <source>
        <dbReference type="ARBA" id="ARBA00004141"/>
    </source>
</evidence>
<organism evidence="6 7">
    <name type="scientific">Cryptolaemus montrouzieri</name>
    <dbReference type="NCBI Taxonomy" id="559131"/>
    <lineage>
        <taxon>Eukaryota</taxon>
        <taxon>Metazoa</taxon>
        <taxon>Ecdysozoa</taxon>
        <taxon>Arthropoda</taxon>
        <taxon>Hexapoda</taxon>
        <taxon>Insecta</taxon>
        <taxon>Pterygota</taxon>
        <taxon>Neoptera</taxon>
        <taxon>Endopterygota</taxon>
        <taxon>Coleoptera</taxon>
        <taxon>Polyphaga</taxon>
        <taxon>Cucujiformia</taxon>
        <taxon>Coccinelloidea</taxon>
        <taxon>Coccinellidae</taxon>
        <taxon>Scymninae</taxon>
        <taxon>Scymnini</taxon>
        <taxon>Cryptolaemus</taxon>
    </lineage>
</organism>
<dbReference type="GO" id="GO:0016020">
    <property type="term" value="C:membrane"/>
    <property type="evidence" value="ECO:0007669"/>
    <property type="project" value="UniProtKB-SubCell"/>
</dbReference>
<dbReference type="AlphaFoldDB" id="A0ABD2MHH1"/>
<feature type="transmembrane region" description="Helical" evidence="5">
    <location>
        <begin position="121"/>
        <end position="148"/>
    </location>
</feature>
<keyword evidence="2 5" id="KW-0812">Transmembrane</keyword>
<keyword evidence="4 5" id="KW-0472">Membrane</keyword>
<evidence type="ECO:0000256" key="4">
    <source>
        <dbReference type="ARBA" id="ARBA00023136"/>
    </source>
</evidence>
<comment type="subcellular location">
    <subcellularLocation>
        <location evidence="1">Membrane</location>
        <topology evidence="1">Multi-pass membrane protein</topology>
    </subcellularLocation>
</comment>
<feature type="transmembrane region" description="Helical" evidence="5">
    <location>
        <begin position="83"/>
        <end position="109"/>
    </location>
</feature>
<feature type="transmembrane region" description="Helical" evidence="5">
    <location>
        <begin position="41"/>
        <end position="62"/>
    </location>
</feature>
<gene>
    <name evidence="6" type="ORF">HHI36_009970</name>
</gene>
<protein>
    <recommendedName>
        <fullName evidence="8">Tetraspanin</fullName>
    </recommendedName>
</protein>
<dbReference type="InterPro" id="IPR018499">
    <property type="entry name" value="Tetraspanin/Peripherin"/>
</dbReference>
<proteinExistence type="predicted"/>
<keyword evidence="3 5" id="KW-1133">Transmembrane helix</keyword>
<evidence type="ECO:0000256" key="5">
    <source>
        <dbReference type="SAM" id="Phobius"/>
    </source>
</evidence>
<evidence type="ECO:0000256" key="2">
    <source>
        <dbReference type="ARBA" id="ARBA00022692"/>
    </source>
</evidence>
<dbReference type="InterPro" id="IPR008952">
    <property type="entry name" value="Tetraspanin_EC2_sf"/>
</dbReference>
<name>A0ABD2MHH1_9CUCU</name>
<evidence type="ECO:0008006" key="8">
    <source>
        <dbReference type="Google" id="ProtNLM"/>
    </source>
</evidence>
<accession>A0ABD2MHH1</accession>
<comment type="caution">
    <text evidence="6">The sequence shown here is derived from an EMBL/GenBank/DDBJ whole genome shotgun (WGS) entry which is preliminary data.</text>
</comment>
<evidence type="ECO:0000313" key="7">
    <source>
        <dbReference type="Proteomes" id="UP001516400"/>
    </source>
</evidence>
<dbReference type="SUPFAM" id="SSF48652">
    <property type="entry name" value="Tetraspanin"/>
    <property type="match status" value="1"/>
</dbReference>